<dbReference type="GO" id="GO:0007039">
    <property type="term" value="P:protein catabolic process in the vacuole"/>
    <property type="evidence" value="ECO:0007669"/>
    <property type="project" value="TreeGrafter"/>
</dbReference>
<accession>A0A1Y1XAJ8</accession>
<sequence>MARKRTPIDNVDYLSYCWGNELDLATSWRVMTKNKDTMINGHRLENASWRKWFQQRYSLPLLNPAELNWFKDSDICWLYGPMHLHSDNEKKPQTNFNTNTNLKSALKKSSLDEFHKTIEALKLAKISLDNNNKLNVPKNKKHLRFNNEVEQRISVNVNPEDDYRCNPRFQHSALNEYLKSVAEEEDDDDEDEINYYDEVESSSDEEEEEEEDDGIDKNKFKNLNRNYSVMKKKSFETTHKLPPTTLKGADSESDDCSSSQNNFSFEEYGQDFEITEATSDPYYIETEENRLNYNDSNPKYVRLSTSSPAVYDYKESDANERTHSSLRNKHDIDDDFDDDEIYELKETKKVYDEEVLDDTNLSAADLFGNNENKEVQNIIPPKLTNSLIIESRTATTVESPVEANSKFINNQDQDIISTIESKNAKPNKASDMIHNLYSTVHYYSSLLNRRSKYFFIRNKKNNDEDNSSRNNSDNDDKKNIEIVNEKS</sequence>
<feature type="domain" description="Nitrogen regulatory protein areA GATA-like" evidence="2">
    <location>
        <begin position="27"/>
        <end position="53"/>
    </location>
</feature>
<dbReference type="Pfam" id="PF08550">
    <property type="entry name" value="GATA_AreA"/>
    <property type="match status" value="1"/>
</dbReference>
<dbReference type="GO" id="GO:0042149">
    <property type="term" value="P:cellular response to glucose starvation"/>
    <property type="evidence" value="ECO:0007669"/>
    <property type="project" value="TreeGrafter"/>
</dbReference>
<dbReference type="PANTHER" id="PTHR28051">
    <property type="entry name" value="PROTEIN MTL1-RELATED"/>
    <property type="match status" value="1"/>
</dbReference>
<keyword evidence="4" id="KW-1185">Reference proteome</keyword>
<protein>
    <recommendedName>
        <fullName evidence="2">Nitrogen regulatory protein areA GATA-like domain-containing protein</fullName>
    </recommendedName>
</protein>
<reference evidence="3 4" key="1">
    <citation type="submission" date="2016-08" db="EMBL/GenBank/DDBJ databases">
        <title>A Parts List for Fungal Cellulosomes Revealed by Comparative Genomics.</title>
        <authorList>
            <consortium name="DOE Joint Genome Institute"/>
            <person name="Haitjema C.H."/>
            <person name="Gilmore S.P."/>
            <person name="Henske J.K."/>
            <person name="Solomon K.V."/>
            <person name="De Groot R."/>
            <person name="Kuo A."/>
            <person name="Mondo S.J."/>
            <person name="Salamov A.A."/>
            <person name="Labutti K."/>
            <person name="Zhao Z."/>
            <person name="Chiniquy J."/>
            <person name="Barry K."/>
            <person name="Brewer H.M."/>
            <person name="Purvine S.O."/>
            <person name="Wright A.T."/>
            <person name="Boxma B."/>
            <person name="Van Alen T."/>
            <person name="Hackstein J.H."/>
            <person name="Baker S.E."/>
            <person name="Grigoriev I.V."/>
            <person name="O'Malley M.A."/>
        </authorList>
    </citation>
    <scope>NUCLEOTIDE SEQUENCE [LARGE SCALE GENOMIC DNA]</scope>
    <source>
        <strain evidence="3 4">S4</strain>
    </source>
</reference>
<dbReference type="PANTHER" id="PTHR28051:SF1">
    <property type="entry name" value="PROTEIN MTL1-RELATED"/>
    <property type="match status" value="1"/>
</dbReference>
<dbReference type="InterPro" id="IPR052292">
    <property type="entry name" value="Glucose_repression_reg"/>
</dbReference>
<proteinExistence type="predicted"/>
<evidence type="ECO:0000313" key="3">
    <source>
        <dbReference type="EMBL" id="ORX82384.1"/>
    </source>
</evidence>
<evidence type="ECO:0000259" key="2">
    <source>
        <dbReference type="Pfam" id="PF08550"/>
    </source>
</evidence>
<feature type="region of interest" description="Disordered" evidence="1">
    <location>
        <begin position="460"/>
        <end position="487"/>
    </location>
</feature>
<comment type="caution">
    <text evidence="3">The sequence shown here is derived from an EMBL/GenBank/DDBJ whole genome shotgun (WGS) entry which is preliminary data.</text>
</comment>
<evidence type="ECO:0000256" key="1">
    <source>
        <dbReference type="SAM" id="MobiDB-lite"/>
    </source>
</evidence>
<evidence type="ECO:0000313" key="4">
    <source>
        <dbReference type="Proteomes" id="UP000193944"/>
    </source>
</evidence>
<gene>
    <name evidence="3" type="ORF">BCR32DRAFT_278941</name>
</gene>
<dbReference type="GO" id="GO:0005773">
    <property type="term" value="C:vacuole"/>
    <property type="evidence" value="ECO:0007669"/>
    <property type="project" value="GOC"/>
</dbReference>
<organism evidence="3 4">
    <name type="scientific">Anaeromyces robustus</name>
    <dbReference type="NCBI Taxonomy" id="1754192"/>
    <lineage>
        <taxon>Eukaryota</taxon>
        <taxon>Fungi</taxon>
        <taxon>Fungi incertae sedis</taxon>
        <taxon>Chytridiomycota</taxon>
        <taxon>Chytridiomycota incertae sedis</taxon>
        <taxon>Neocallimastigomycetes</taxon>
        <taxon>Neocallimastigales</taxon>
        <taxon>Neocallimastigaceae</taxon>
        <taxon>Anaeromyces</taxon>
    </lineage>
</organism>
<name>A0A1Y1XAJ8_9FUNG</name>
<feature type="compositionally biased region" description="Acidic residues" evidence="1">
    <location>
        <begin position="183"/>
        <end position="214"/>
    </location>
</feature>
<feature type="region of interest" description="Disordered" evidence="1">
    <location>
        <begin position="182"/>
        <end position="220"/>
    </location>
</feature>
<reference evidence="3 4" key="2">
    <citation type="submission" date="2016-08" db="EMBL/GenBank/DDBJ databases">
        <title>Pervasive Adenine N6-methylation of Active Genes in Fungi.</title>
        <authorList>
            <consortium name="DOE Joint Genome Institute"/>
            <person name="Mondo S.J."/>
            <person name="Dannebaum R.O."/>
            <person name="Kuo R.C."/>
            <person name="Labutti K."/>
            <person name="Haridas S."/>
            <person name="Kuo A."/>
            <person name="Salamov A."/>
            <person name="Ahrendt S.R."/>
            <person name="Lipzen A."/>
            <person name="Sullivan W."/>
            <person name="Andreopoulos W.B."/>
            <person name="Clum A."/>
            <person name="Lindquist E."/>
            <person name="Daum C."/>
            <person name="Ramamoorthy G.K."/>
            <person name="Gryganskyi A."/>
            <person name="Culley D."/>
            <person name="Magnuson J.K."/>
            <person name="James T.Y."/>
            <person name="O'Malley M.A."/>
            <person name="Stajich J.E."/>
            <person name="Spatafora J.W."/>
            <person name="Visel A."/>
            <person name="Grigoriev I.V."/>
        </authorList>
    </citation>
    <scope>NUCLEOTIDE SEQUENCE [LARGE SCALE GENOMIC DNA]</scope>
    <source>
        <strain evidence="3 4">S4</strain>
    </source>
</reference>
<dbReference type="EMBL" id="MCFG01000096">
    <property type="protein sequence ID" value="ORX82384.1"/>
    <property type="molecule type" value="Genomic_DNA"/>
</dbReference>
<dbReference type="OrthoDB" id="2137622at2759"/>
<dbReference type="AlphaFoldDB" id="A0A1Y1XAJ8"/>
<dbReference type="Proteomes" id="UP000193944">
    <property type="component" value="Unassembled WGS sequence"/>
</dbReference>
<dbReference type="InterPro" id="IPR013860">
    <property type="entry name" value="AreA_GATA"/>
</dbReference>
<dbReference type="STRING" id="1754192.A0A1Y1XAJ8"/>